<name>A0A176RUI2_9GAMM</name>
<feature type="domain" description="FAD-binding" evidence="1">
    <location>
        <begin position="7"/>
        <end position="341"/>
    </location>
</feature>
<dbReference type="PRINTS" id="PR00420">
    <property type="entry name" value="RNGMNOXGNASE"/>
</dbReference>
<gene>
    <name evidence="2" type="ORF">THIOM_004942</name>
</gene>
<accession>A0A176RUI2</accession>
<comment type="caution">
    <text evidence="2">The sequence shown here is derived from an EMBL/GenBank/DDBJ whole genome shotgun (WGS) entry which is preliminary data.</text>
</comment>
<dbReference type="PATRIC" id="fig|1003181.4.peg.6524"/>
<dbReference type="Proteomes" id="UP000076962">
    <property type="component" value="Unassembled WGS sequence"/>
</dbReference>
<sequence>MNIPEYCDVVVIGGGPAGSMVGTLLSQKGYDVVLLERQKHPRPHVGESLIPHFWKYCDMVQVSDKIAAEGFIQKAGGTVVWNEVIRQMRFKDFGYSRPALHVERDRFDQIFSEHAKEQGVQVFEPVLASHVDLGQKTGVTYRLIGDKTEGKITCRFIVDASGQNAVIAKQLGIRVVDECFRFASLWGYFKNSKYVAFDGQIHPNEDLSSIPPTTFVSSIKETGDWGWSWHIPLRESTSVGLVLPVEFMKTVKAGGESWEAHFHRQCHNIPRLKDLLENAQFCEGSFAAMQDYSYRSTQIAGPGFFLIGDAAAFIDPIFSIGIVLSFYSAYLASWAIDRCLKNPNEVARYQAMYTDQLVGRMEMVRSLALPRYQPGEPVDDLAKSTVQFESTVERELMDVVSTMTTRSDNFHAIMADENVPKVTSKKFNVLEKIV</sequence>
<evidence type="ECO:0000259" key="1">
    <source>
        <dbReference type="Pfam" id="PF01494"/>
    </source>
</evidence>
<keyword evidence="3" id="KW-1185">Reference proteome</keyword>
<dbReference type="PANTHER" id="PTHR43747:SF1">
    <property type="entry name" value="SLR1998 PROTEIN"/>
    <property type="match status" value="1"/>
</dbReference>
<reference evidence="2 3" key="1">
    <citation type="submission" date="2016-05" db="EMBL/GenBank/DDBJ databases">
        <title>Single-cell genome of chain-forming Candidatus Thiomargarita nelsonii and comparison to other large sulfur-oxidizing bacteria.</title>
        <authorList>
            <person name="Winkel M."/>
            <person name="Salman V."/>
            <person name="Woyke T."/>
            <person name="Schulz-Vogt H."/>
            <person name="Richter M."/>
            <person name="Flood B."/>
            <person name="Bailey J."/>
            <person name="Amann R."/>
            <person name="Mussmann M."/>
        </authorList>
    </citation>
    <scope>NUCLEOTIDE SEQUENCE [LARGE SCALE GENOMIC DNA]</scope>
    <source>
        <strain evidence="2 3">THI036</strain>
    </source>
</reference>
<protein>
    <submittedName>
        <fullName evidence="2">FAD binding domain protein</fullName>
    </submittedName>
</protein>
<dbReference type="InterPro" id="IPR002938">
    <property type="entry name" value="FAD-bd"/>
</dbReference>
<evidence type="ECO:0000313" key="2">
    <source>
        <dbReference type="EMBL" id="OAD19422.1"/>
    </source>
</evidence>
<dbReference type="SUPFAM" id="SSF51905">
    <property type="entry name" value="FAD/NAD(P)-binding domain"/>
    <property type="match status" value="1"/>
</dbReference>
<dbReference type="GO" id="GO:0071949">
    <property type="term" value="F:FAD binding"/>
    <property type="evidence" value="ECO:0007669"/>
    <property type="project" value="InterPro"/>
</dbReference>
<proteinExistence type="predicted"/>
<dbReference type="Gene3D" id="3.50.50.60">
    <property type="entry name" value="FAD/NAD(P)-binding domain"/>
    <property type="match status" value="1"/>
</dbReference>
<organism evidence="2 3">
    <name type="scientific">Candidatus Thiomargarita nelsonii</name>
    <dbReference type="NCBI Taxonomy" id="1003181"/>
    <lineage>
        <taxon>Bacteria</taxon>
        <taxon>Pseudomonadati</taxon>
        <taxon>Pseudomonadota</taxon>
        <taxon>Gammaproteobacteria</taxon>
        <taxon>Thiotrichales</taxon>
        <taxon>Thiotrichaceae</taxon>
        <taxon>Thiomargarita</taxon>
    </lineage>
</organism>
<dbReference type="AlphaFoldDB" id="A0A176RUI2"/>
<dbReference type="PANTHER" id="PTHR43747">
    <property type="entry name" value="FAD-BINDING PROTEIN"/>
    <property type="match status" value="1"/>
</dbReference>
<dbReference type="EMBL" id="LUTY01002806">
    <property type="protein sequence ID" value="OAD19422.1"/>
    <property type="molecule type" value="Genomic_DNA"/>
</dbReference>
<evidence type="ECO:0000313" key="3">
    <source>
        <dbReference type="Proteomes" id="UP000076962"/>
    </source>
</evidence>
<dbReference type="InterPro" id="IPR036188">
    <property type="entry name" value="FAD/NAD-bd_sf"/>
</dbReference>
<dbReference type="Pfam" id="PF01494">
    <property type="entry name" value="FAD_binding_3"/>
    <property type="match status" value="1"/>
</dbReference>
<dbReference type="InterPro" id="IPR050816">
    <property type="entry name" value="Flavin-dep_Halogenase_NPB"/>
</dbReference>